<feature type="compositionally biased region" description="Basic residues" evidence="6">
    <location>
        <begin position="1109"/>
        <end position="1127"/>
    </location>
</feature>
<evidence type="ECO:0000256" key="6">
    <source>
        <dbReference type="SAM" id="MobiDB-lite"/>
    </source>
</evidence>
<feature type="compositionally biased region" description="Acidic residues" evidence="6">
    <location>
        <begin position="1001"/>
        <end position="1014"/>
    </location>
</feature>
<evidence type="ECO:0000313" key="9">
    <source>
        <dbReference type="EMBL" id="GMT03297.1"/>
    </source>
</evidence>
<feature type="compositionally biased region" description="Basic and acidic residues" evidence="6">
    <location>
        <begin position="914"/>
        <end position="935"/>
    </location>
</feature>
<feature type="transmembrane region" description="Helical" evidence="7">
    <location>
        <begin position="179"/>
        <end position="200"/>
    </location>
</feature>
<feature type="compositionally biased region" description="Basic and acidic residues" evidence="6">
    <location>
        <begin position="17"/>
        <end position="28"/>
    </location>
</feature>
<feature type="region of interest" description="Disordered" evidence="6">
    <location>
        <begin position="1193"/>
        <end position="1294"/>
    </location>
</feature>
<evidence type="ECO:0000256" key="3">
    <source>
        <dbReference type="ARBA" id="ARBA00022692"/>
    </source>
</evidence>
<comment type="similarity">
    <text evidence="2">Belongs to the TMC family.</text>
</comment>
<feature type="region of interest" description="Disordered" evidence="6">
    <location>
        <begin position="977"/>
        <end position="1169"/>
    </location>
</feature>
<feature type="compositionally biased region" description="Low complexity" evidence="6">
    <location>
        <begin position="1245"/>
        <end position="1255"/>
    </location>
</feature>
<feature type="region of interest" description="Disordered" evidence="6">
    <location>
        <begin position="1"/>
        <end position="31"/>
    </location>
</feature>
<dbReference type="EMBL" id="BTSX01000006">
    <property type="protein sequence ID" value="GMT03297.1"/>
    <property type="molecule type" value="Genomic_DNA"/>
</dbReference>
<dbReference type="InterPro" id="IPR038900">
    <property type="entry name" value="TMC"/>
</dbReference>
<dbReference type="GO" id="GO:0005886">
    <property type="term" value="C:plasma membrane"/>
    <property type="evidence" value="ECO:0007669"/>
    <property type="project" value="InterPro"/>
</dbReference>
<evidence type="ECO:0000256" key="7">
    <source>
        <dbReference type="SAM" id="Phobius"/>
    </source>
</evidence>
<dbReference type="InterPro" id="IPR012496">
    <property type="entry name" value="TMC_dom"/>
</dbReference>
<comment type="subcellular location">
    <subcellularLocation>
        <location evidence="1">Membrane</location>
        <topology evidence="1">Multi-pass membrane protein</topology>
    </subcellularLocation>
</comment>
<sequence>IRDQRSKMTSSTSTGDPPHDTTDDEQSRLSRRSSVLNDLFSLFRRSSSFHLRSHPKLFLSDRECDEDEETDDDGPRTPRISKDRVLELIQQKKEIIARLREQPWSMSRKRKALLVAQKHLKKQQAKVSKVQLIRTDMSRGMRQFSRLFSNFKIYLIPWEAKIKRIESHYGSVVSSYFTFLRWVLGVNLMISLIMGIFVIVPEWLADAQNKFNRANLTASIKLMPDNVRNRADSISTIVQLGGHFQYSLLFYGYYSPLNFRGETITYRIPLAYFLANIAIIALSFVWILRKMAENARSSKMSSGKTEQYVFNWKAFTGWDFTIGSPETATNVYPANVIKFREAIAEYNVKQKAKLTCGRGLIRTFTNLVVFGMLCASVFAIYSTSTMQDRSTFWSANAVSITVSLISLIYPCLFDLMGTQLEKHHPKFALKLQLCRVLILYIVNYITLFFSLYQRLTALERHEANVAITIPTSDPVQLEHERQRNLSLANTYYDTMLPHHTRTIRDLLMPLSNLTYSYSSVPIPPRPTTPALRRPWTTVLPDFGPFGVSAPRAVIVPNGRGQNHTSLFTAHAIGPNANWTSPAVIPLLFNGTNSPRPDVPTVLPTPILPMGRGGNPAQCWETVMGQEITNIVIMDMVITIGSILVIDFLRGLGVRYFNSFWCWNLETKFPEYGEFKVAENVLHLANNQGMVWLGLFFVPLLPFINNIKLIIIMYIRGWACMTCNLPAKQIFRASKSNNFFLGLLLFMLFMSMIPFGFVIASKKPSRNCGPFAGQEYFYSVITNTMTEYLNDQTVSIVKAVISPGIIIPIIIFLLLVIYFLFSLVRGLREANDDLTTQLTHERTEEKKKIFELAGGRGNKGKGRGSIFFKFGSDKKKKEKQKNVAAENEGSTKSLPRSVTSASNNRFVPSLGSVSEVDHSSDSEGSVHGDNVAERNKSTSMRPESVHADGSVKLTLKQKFLICIGWSDPKKYERIPLEDLEAGGGNGDKNGEEEKRQLLSGSSEEEGSASSSEEDERSFQTASQGQNPHSRGDRSTTASMSRKVSRRLEVEYATPSMASPTTGESGRSTGSSASSSTSNSHSGGYKRNPRYLEVANSSGSPSDSRHSPPLHQHHKSSFQSKARKKSSRVGHHEYREPDESFAGDVSTRPPSQDGSFRDDAPAHTSSSDDYAAQHLHSSYTSAMLSPIMARVVFPSRRGDNSADSDDERSDRAPLVPAHGDRSSHRGGEPATLRIGEDAASRHAYVTRPPRFRISSSPPKTPNSEARKFEVHVCSSPKTSRVRGRPPKKEPHEQTEV</sequence>
<dbReference type="Pfam" id="PF07810">
    <property type="entry name" value="TMC"/>
    <property type="match status" value="1"/>
</dbReference>
<gene>
    <name evidence="9" type="ORF">PENTCL1PPCAC_25471</name>
</gene>
<evidence type="ECO:0000256" key="5">
    <source>
        <dbReference type="ARBA" id="ARBA00023136"/>
    </source>
</evidence>
<keyword evidence="5 7" id="KW-0472">Membrane</keyword>
<keyword evidence="3 7" id="KW-0812">Transmembrane</keyword>
<feature type="transmembrane region" description="Helical" evidence="7">
    <location>
        <begin position="393"/>
        <end position="412"/>
    </location>
</feature>
<feature type="transmembrane region" description="Helical" evidence="7">
    <location>
        <begin position="433"/>
        <end position="452"/>
    </location>
</feature>
<evidence type="ECO:0000313" key="10">
    <source>
        <dbReference type="Proteomes" id="UP001432027"/>
    </source>
</evidence>
<organism evidence="9 10">
    <name type="scientific">Pristionchus entomophagus</name>
    <dbReference type="NCBI Taxonomy" id="358040"/>
    <lineage>
        <taxon>Eukaryota</taxon>
        <taxon>Metazoa</taxon>
        <taxon>Ecdysozoa</taxon>
        <taxon>Nematoda</taxon>
        <taxon>Chromadorea</taxon>
        <taxon>Rhabditida</taxon>
        <taxon>Rhabditina</taxon>
        <taxon>Diplogasteromorpha</taxon>
        <taxon>Diplogasteroidea</taxon>
        <taxon>Neodiplogasteridae</taxon>
        <taxon>Pristionchus</taxon>
    </lineage>
</organism>
<comment type="caution">
    <text evidence="9">The sequence shown here is derived from an EMBL/GenBank/DDBJ whole genome shotgun (WGS) entry which is preliminary data.</text>
</comment>
<keyword evidence="4 7" id="KW-1133">Transmembrane helix</keyword>
<feature type="compositionally biased region" description="Basic and acidic residues" evidence="6">
    <location>
        <begin position="1216"/>
        <end position="1225"/>
    </location>
</feature>
<feature type="transmembrane region" description="Helical" evidence="7">
    <location>
        <begin position="689"/>
        <end position="717"/>
    </location>
</feature>
<protein>
    <recommendedName>
        <fullName evidence="8">TMC domain-containing protein</fullName>
    </recommendedName>
</protein>
<name>A0AAV5UAA1_9BILA</name>
<feature type="compositionally biased region" description="Polar residues" evidence="6">
    <location>
        <begin position="887"/>
        <end position="905"/>
    </location>
</feature>
<proteinExistence type="inferred from homology"/>
<evidence type="ECO:0000256" key="1">
    <source>
        <dbReference type="ARBA" id="ARBA00004141"/>
    </source>
</evidence>
<feature type="region of interest" description="Disordered" evidence="6">
    <location>
        <begin position="872"/>
        <end position="945"/>
    </location>
</feature>
<dbReference type="Proteomes" id="UP001432027">
    <property type="component" value="Unassembled WGS sequence"/>
</dbReference>
<feature type="compositionally biased region" description="Basic and acidic residues" evidence="6">
    <location>
        <begin position="1284"/>
        <end position="1294"/>
    </location>
</feature>
<feature type="transmembrane region" description="Helical" evidence="7">
    <location>
        <begin position="799"/>
        <end position="820"/>
    </location>
</feature>
<reference evidence="9" key="1">
    <citation type="submission" date="2023-10" db="EMBL/GenBank/DDBJ databases">
        <title>Genome assembly of Pristionchus species.</title>
        <authorList>
            <person name="Yoshida K."/>
            <person name="Sommer R.J."/>
        </authorList>
    </citation>
    <scope>NUCLEOTIDE SEQUENCE</scope>
    <source>
        <strain evidence="9">RS0144</strain>
    </source>
</reference>
<dbReference type="PANTHER" id="PTHR23302">
    <property type="entry name" value="TRANSMEMBRANE CHANNEL-RELATED"/>
    <property type="match status" value="1"/>
</dbReference>
<feature type="transmembrane region" description="Helical" evidence="7">
    <location>
        <begin position="270"/>
        <end position="288"/>
    </location>
</feature>
<feature type="non-terminal residue" evidence="9">
    <location>
        <position position="1"/>
    </location>
</feature>
<feature type="compositionally biased region" description="Low complexity" evidence="6">
    <location>
        <begin position="1057"/>
        <end position="1081"/>
    </location>
</feature>
<accession>A0AAV5UAA1</accession>
<feature type="compositionally biased region" description="Polar residues" evidence="6">
    <location>
        <begin position="1017"/>
        <end position="1040"/>
    </location>
</feature>
<evidence type="ECO:0000256" key="2">
    <source>
        <dbReference type="ARBA" id="ARBA00006510"/>
    </source>
</evidence>
<evidence type="ECO:0000259" key="8">
    <source>
        <dbReference type="Pfam" id="PF07810"/>
    </source>
</evidence>
<dbReference type="GO" id="GO:0008381">
    <property type="term" value="F:mechanosensitive monoatomic ion channel activity"/>
    <property type="evidence" value="ECO:0007669"/>
    <property type="project" value="TreeGrafter"/>
</dbReference>
<feature type="transmembrane region" description="Helical" evidence="7">
    <location>
        <begin position="359"/>
        <end position="381"/>
    </location>
</feature>
<feature type="transmembrane region" description="Helical" evidence="7">
    <location>
        <begin position="738"/>
        <end position="759"/>
    </location>
</feature>
<keyword evidence="10" id="KW-1185">Reference proteome</keyword>
<dbReference type="PANTHER" id="PTHR23302:SF65">
    <property type="entry name" value="TRANSMEMBRANE CHANNEL-LIKE PROTEIN 2"/>
    <property type="match status" value="1"/>
</dbReference>
<feature type="domain" description="TMC" evidence="8">
    <location>
        <begin position="618"/>
        <end position="733"/>
    </location>
</feature>
<evidence type="ECO:0000256" key="4">
    <source>
        <dbReference type="ARBA" id="ARBA00022989"/>
    </source>
</evidence>